<sequence>MRKLKTLGLLAAAGLATVSFASCKGEKGYWNYDDCEFLDENVSVSATTQGTAKSFVASSYEEREEILGLLEKYALENNLIGLVLYDDGGYVKYSSRIKFPTKEVQAVGWTSKTPVYDYIVGYGFGILSEGEITADLAGAEAQYKRYYHQFESSDPKSLNYMNDKGSVVGDYNPYVSPGYFDVRMNDSKDGYEWYQSLASDANVIEGQARPLPLDSNGNVVSDATLQTMATKYRIYVRTDIQYNTLGKFASKYAGQTVKLEDYVTPWQELFTKANGLARGAENLTGAAALKGMNDYYNASADGFNQEAWDKVGLKSGTDSKGSYLDFEFITPCTPFYASYYLSSSLYAPIPAAFLEDIGGILNWGSFNSDATLTPVDTTLSTGAYVVESWQADKAFVFKKNDKASTAVLGGADRYKIEGIHVAILAAAADNSMAAWNEFTANKLDAVAVPKDMLEEELGKGEYIQRTKGSSTTKLNINACTEEQWEYFFGENGTITQTPKSEYWDVEPALSNSNFLLGMNFALDRQTYATNHGVTPSLNYFSDNYLSDPENGVSYNSTETHKRVMEEIYGKGWDQYEYDLDLAVEYFAKAAKELLDSGAYKAGDKITIEIAWQAASQIENNGAEIKNFLETAFNNPAVCNNQLTLEVTNMAVALWSDVYYKKMMVGQFDIGFGGISGNTLNPLNFMEVLKSDNSSGFTLNWSINTNDPNEELITYKGEQYTFDALFQAADTGALVANDGSLGTVADAALMQNTRNEDGSRTVKIKVASSNIANVVATDIAAVILCWYDGPEYQEQEVEYTLNNGVLEITVSKELAETYQGTVSFDVIFGVDYTHLGTSSQELVSVYSVFPSWIEG</sequence>
<gene>
    <name evidence="3" type="ORF">IAD46_05415</name>
</gene>
<evidence type="ECO:0000256" key="1">
    <source>
        <dbReference type="SAM" id="SignalP"/>
    </source>
</evidence>
<reference evidence="3" key="2">
    <citation type="journal article" date="2021" name="PeerJ">
        <title>Extensive microbial diversity within the chicken gut microbiome revealed by metagenomics and culture.</title>
        <authorList>
            <person name="Gilroy R."/>
            <person name="Ravi A."/>
            <person name="Getino M."/>
            <person name="Pursley I."/>
            <person name="Horton D.L."/>
            <person name="Alikhan N.F."/>
            <person name="Baker D."/>
            <person name="Gharbi K."/>
            <person name="Hall N."/>
            <person name="Watson M."/>
            <person name="Adriaenssens E.M."/>
            <person name="Foster-Nyarko E."/>
            <person name="Jarju S."/>
            <person name="Secka A."/>
            <person name="Antonio M."/>
            <person name="Oren A."/>
            <person name="Chaudhuri R.R."/>
            <person name="La Ragione R."/>
            <person name="Hildebrand F."/>
            <person name="Pallen M.J."/>
        </authorList>
    </citation>
    <scope>NUCLEOTIDE SEQUENCE</scope>
    <source>
        <strain evidence="3">ChiW17-6978</strain>
    </source>
</reference>
<dbReference type="EMBL" id="DVLF01000171">
    <property type="protein sequence ID" value="HIT50448.1"/>
    <property type="molecule type" value="Genomic_DNA"/>
</dbReference>
<dbReference type="PANTHER" id="PTHR30290">
    <property type="entry name" value="PERIPLASMIC BINDING COMPONENT OF ABC TRANSPORTER"/>
    <property type="match status" value="1"/>
</dbReference>
<accession>A0A9D1KK21</accession>
<feature type="signal peptide" evidence="1">
    <location>
        <begin position="1"/>
        <end position="21"/>
    </location>
</feature>
<dbReference type="GO" id="GO:1904680">
    <property type="term" value="F:peptide transmembrane transporter activity"/>
    <property type="evidence" value="ECO:0007669"/>
    <property type="project" value="TreeGrafter"/>
</dbReference>
<dbReference type="Pfam" id="PF00496">
    <property type="entry name" value="SBP_bac_5"/>
    <property type="match status" value="1"/>
</dbReference>
<name>A0A9D1KK21_9MOLU</name>
<dbReference type="GO" id="GO:0015833">
    <property type="term" value="P:peptide transport"/>
    <property type="evidence" value="ECO:0007669"/>
    <property type="project" value="TreeGrafter"/>
</dbReference>
<proteinExistence type="predicted"/>
<dbReference type="PROSITE" id="PS51257">
    <property type="entry name" value="PROKAR_LIPOPROTEIN"/>
    <property type="match status" value="1"/>
</dbReference>
<reference evidence="3" key="1">
    <citation type="submission" date="2020-10" db="EMBL/GenBank/DDBJ databases">
        <authorList>
            <person name="Gilroy R."/>
        </authorList>
    </citation>
    <scope>NUCLEOTIDE SEQUENCE</scope>
    <source>
        <strain evidence="3">ChiW17-6978</strain>
    </source>
</reference>
<protein>
    <recommendedName>
        <fullName evidence="2">Solute-binding protein family 5 domain-containing protein</fullName>
    </recommendedName>
</protein>
<dbReference type="SUPFAM" id="SSF53850">
    <property type="entry name" value="Periplasmic binding protein-like II"/>
    <property type="match status" value="1"/>
</dbReference>
<evidence type="ECO:0000313" key="4">
    <source>
        <dbReference type="Proteomes" id="UP000886758"/>
    </source>
</evidence>
<feature type="domain" description="Solute-binding protein family 5" evidence="2">
    <location>
        <begin position="304"/>
        <end position="694"/>
    </location>
</feature>
<evidence type="ECO:0000259" key="2">
    <source>
        <dbReference type="Pfam" id="PF00496"/>
    </source>
</evidence>
<dbReference type="Gene3D" id="3.40.190.10">
    <property type="entry name" value="Periplasmic binding protein-like II"/>
    <property type="match status" value="1"/>
</dbReference>
<feature type="chain" id="PRO_5038714848" description="Solute-binding protein family 5 domain-containing protein" evidence="1">
    <location>
        <begin position="22"/>
        <end position="854"/>
    </location>
</feature>
<dbReference type="Proteomes" id="UP000886758">
    <property type="component" value="Unassembled WGS sequence"/>
</dbReference>
<comment type="caution">
    <text evidence="3">The sequence shown here is derived from an EMBL/GenBank/DDBJ whole genome shotgun (WGS) entry which is preliminary data.</text>
</comment>
<organism evidence="3 4">
    <name type="scientific">Candidatus Pelethenecus faecipullorum</name>
    <dbReference type="NCBI Taxonomy" id="2840900"/>
    <lineage>
        <taxon>Bacteria</taxon>
        <taxon>Bacillati</taxon>
        <taxon>Mycoplasmatota</taxon>
        <taxon>Mollicutes</taxon>
        <taxon>Candidatus Pelethenecus</taxon>
    </lineage>
</organism>
<dbReference type="InterPro" id="IPR000914">
    <property type="entry name" value="SBP_5_dom"/>
</dbReference>
<dbReference type="AlphaFoldDB" id="A0A9D1KK21"/>
<evidence type="ECO:0000313" key="3">
    <source>
        <dbReference type="EMBL" id="HIT50448.1"/>
    </source>
</evidence>
<dbReference type="InterPro" id="IPR039424">
    <property type="entry name" value="SBP_5"/>
</dbReference>
<keyword evidence="1" id="KW-0732">Signal</keyword>
<dbReference type="Gene3D" id="3.10.105.10">
    <property type="entry name" value="Dipeptide-binding Protein, Domain 3"/>
    <property type="match status" value="1"/>
</dbReference>